<evidence type="ECO:0000313" key="2">
    <source>
        <dbReference type="EMBL" id="KAJ8458617.1"/>
    </source>
</evidence>
<name>A0AAV8PT09_ENSVE</name>
<evidence type="ECO:0000313" key="3">
    <source>
        <dbReference type="Proteomes" id="UP001222027"/>
    </source>
</evidence>
<dbReference type="Proteomes" id="UP001222027">
    <property type="component" value="Unassembled WGS sequence"/>
</dbReference>
<keyword evidence="3" id="KW-1185">Reference proteome</keyword>
<organism evidence="2 3">
    <name type="scientific">Ensete ventricosum</name>
    <name type="common">Abyssinian banana</name>
    <name type="synonym">Musa ensete</name>
    <dbReference type="NCBI Taxonomy" id="4639"/>
    <lineage>
        <taxon>Eukaryota</taxon>
        <taxon>Viridiplantae</taxon>
        <taxon>Streptophyta</taxon>
        <taxon>Embryophyta</taxon>
        <taxon>Tracheophyta</taxon>
        <taxon>Spermatophyta</taxon>
        <taxon>Magnoliopsida</taxon>
        <taxon>Liliopsida</taxon>
        <taxon>Zingiberales</taxon>
        <taxon>Musaceae</taxon>
        <taxon>Ensete</taxon>
    </lineage>
</organism>
<accession>A0AAV8PT09</accession>
<reference evidence="2 3" key="1">
    <citation type="submission" date="2022-12" db="EMBL/GenBank/DDBJ databases">
        <title>Chromosome-scale assembly of the Ensete ventricosum genome.</title>
        <authorList>
            <person name="Dussert Y."/>
            <person name="Stocks J."/>
            <person name="Wendawek A."/>
            <person name="Woldeyes F."/>
            <person name="Nichols R.A."/>
            <person name="Borrell J.S."/>
        </authorList>
    </citation>
    <scope>NUCLEOTIDE SEQUENCE [LARGE SCALE GENOMIC DNA]</scope>
    <source>
        <strain evidence="3">cv. Maze</strain>
        <tissue evidence="2">Seeds</tissue>
    </source>
</reference>
<sequence>MRSTELRTWRRSRPLSVLPRPEHSENATFPSALRRDATTCGGAHSISSSPSPLPHARPGLRRALGMSTGAALRPRGAVFRVEP</sequence>
<dbReference type="AlphaFoldDB" id="A0AAV8PT09"/>
<evidence type="ECO:0000256" key="1">
    <source>
        <dbReference type="SAM" id="MobiDB-lite"/>
    </source>
</evidence>
<gene>
    <name evidence="2" type="ORF">OPV22_031543</name>
</gene>
<dbReference type="EMBL" id="JAQQAF010000009">
    <property type="protein sequence ID" value="KAJ8458617.1"/>
    <property type="molecule type" value="Genomic_DNA"/>
</dbReference>
<proteinExistence type="predicted"/>
<protein>
    <submittedName>
        <fullName evidence="2">Uncharacterized protein</fullName>
    </submittedName>
</protein>
<comment type="caution">
    <text evidence="2">The sequence shown here is derived from an EMBL/GenBank/DDBJ whole genome shotgun (WGS) entry which is preliminary data.</text>
</comment>
<feature type="region of interest" description="Disordered" evidence="1">
    <location>
        <begin position="38"/>
        <end position="60"/>
    </location>
</feature>